<comment type="caution">
    <text evidence="2">The sequence shown here is derived from an EMBL/GenBank/DDBJ whole genome shotgun (WGS) entry which is preliminary data.</text>
</comment>
<sequence>MARKQANKIPDEKNLPPVSDQQEDILSHYIETQKNTEQKRSNQAYAHRFLILSLYHLQ</sequence>
<protein>
    <submittedName>
        <fullName evidence="2">Uncharacterized protein</fullName>
    </submittedName>
</protein>
<proteinExistence type="predicted"/>
<organism evidence="2 3">
    <name type="scientific">Anaplasma phagocytophilum str. ApMUC09</name>
    <dbReference type="NCBI Taxonomy" id="1359152"/>
    <lineage>
        <taxon>Bacteria</taxon>
        <taxon>Pseudomonadati</taxon>
        <taxon>Pseudomonadota</taxon>
        <taxon>Alphaproteobacteria</taxon>
        <taxon>Rickettsiales</taxon>
        <taxon>Anaplasmataceae</taxon>
        <taxon>Anaplasma</taxon>
        <taxon>phagocytophilum group</taxon>
    </lineage>
</organism>
<gene>
    <name evidence="2" type="ORF">APHMUC_0593</name>
</gene>
<dbReference type="AlphaFoldDB" id="A0A0F3NBW2"/>
<feature type="region of interest" description="Disordered" evidence="1">
    <location>
        <begin position="1"/>
        <end position="20"/>
    </location>
</feature>
<reference evidence="2 3" key="1">
    <citation type="submission" date="2015-02" db="EMBL/GenBank/DDBJ databases">
        <title>Genome Sequencing of Rickettsiales.</title>
        <authorList>
            <person name="Daugherty S.C."/>
            <person name="Su Q."/>
            <person name="Abolude K."/>
            <person name="Beier-Sexton M."/>
            <person name="Carlyon J.A."/>
            <person name="Carter R."/>
            <person name="Day N.P."/>
            <person name="Dumler S.J."/>
            <person name="Dyachenko V."/>
            <person name="Godinez A."/>
            <person name="Kurtti T.J."/>
            <person name="Lichay M."/>
            <person name="Mullins K.E."/>
            <person name="Ott S."/>
            <person name="Pappas-Brown V."/>
            <person name="Paris D.H."/>
            <person name="Patel P."/>
            <person name="Richards A.L."/>
            <person name="Sadzewicz L."/>
            <person name="Sears K."/>
            <person name="Seidman D."/>
            <person name="Sengamalay N."/>
            <person name="Stenos J."/>
            <person name="Tallon L.J."/>
            <person name="Vincent G."/>
            <person name="Fraser C.M."/>
            <person name="Munderloh U."/>
            <person name="Dunning-Hotopp J.C."/>
        </authorList>
    </citation>
    <scope>NUCLEOTIDE SEQUENCE [LARGE SCALE GENOMIC DNA]</scope>
    <source>
        <strain evidence="2 3">ApMUC09</strain>
    </source>
</reference>
<accession>A0A0F3NBW2</accession>
<evidence type="ECO:0000256" key="1">
    <source>
        <dbReference type="SAM" id="MobiDB-lite"/>
    </source>
</evidence>
<evidence type="ECO:0000313" key="2">
    <source>
        <dbReference type="EMBL" id="KJV64399.1"/>
    </source>
</evidence>
<dbReference type="Proteomes" id="UP000033441">
    <property type="component" value="Unassembled WGS sequence"/>
</dbReference>
<dbReference type="EMBL" id="LANV01000001">
    <property type="protein sequence ID" value="KJV64399.1"/>
    <property type="molecule type" value="Genomic_DNA"/>
</dbReference>
<evidence type="ECO:0000313" key="3">
    <source>
        <dbReference type="Proteomes" id="UP000033441"/>
    </source>
</evidence>
<name>A0A0F3NBW2_ANAPH</name>
<dbReference type="PATRIC" id="fig|1359152.3.peg.630"/>